<dbReference type="CDD" id="cd05008">
    <property type="entry name" value="SIS_GlmS_GlmD_1"/>
    <property type="match status" value="1"/>
</dbReference>
<keyword evidence="13" id="KW-1185">Reference proteome</keyword>
<dbReference type="Ensembl" id="ENSCSAVT00000017396.1">
    <property type="protein sequence ID" value="ENSCSAVP00000017208.1"/>
    <property type="gene ID" value="ENSCSAVG00000010122.1"/>
</dbReference>
<dbReference type="PROSITE" id="PS51464">
    <property type="entry name" value="SIS"/>
    <property type="match status" value="2"/>
</dbReference>
<dbReference type="CDD" id="cd00714">
    <property type="entry name" value="GFAT"/>
    <property type="match status" value="1"/>
</dbReference>
<name>H2ZHZ2_CIOSA</name>
<evidence type="ECO:0000256" key="7">
    <source>
        <dbReference type="ARBA" id="ARBA00022737"/>
    </source>
</evidence>
<sequence>AGIFAYINFCTPRERKYILEVLVNGLKRLEYRGYDSAGMVLQIDGGNSTNTDNKGPPIAVIKQRGKVSALEEKINSKKLDFEFKFSTHTGIAHTRWATHGVPNCVNSHPQRSDDNNEFVVVHNGILTNYKSFKTFLQSHNYEFESDTDTEVIAKLIKYLWDNRESETIQFATLVERVIQQLEGAFALVFKSRYFPGQCIATRRGSPLLIGVHSKSKLSTDNIPILYSSCNEFLNSSPPKQLKTPSETQPASKTNPDETGTNQSMQLCRLNSTTELVTQNGESEGIEFYFASDASAIIEHTNQVIFLEDDDVAAVVDGALTIHRVKRGKSTESTTRTVTSLQLELQQIMKGNFKSFMQKEIFEQPESVVNTMRGRMQWEEQRVVLGGLMDHIDEIRRCRRIIIIACGTSYHSAIATRQLIEEMTELPMVELASDFLDRETPIFRDDVCFFISQSGETADTLMALHYCKKRGSLTVGITNTVGSSISRITDCGVHINAGPEIGVASTKAYTSQFTALVMFALMMSEDRFSKRKRYLEIVNALKELPEKIKEVLTLDAEIKKLSDSLYKKKSLLVMGRGFNFATCLEGALKIKEITYMHSEGILAGELKHGPLALVDVDMPILMIVSKDNVYTKVQNALQQVVARHGRPIIICENDDEESVKYASHILKVPHTVDCLQGILTVIPLQLLSFHIAQLKGLDVDFPRNLAKSVTVE</sequence>
<keyword evidence="6" id="KW-0808">Transferase</keyword>
<dbReference type="Pfam" id="PF13522">
    <property type="entry name" value="GATase_6"/>
    <property type="match status" value="1"/>
</dbReference>
<dbReference type="GO" id="GO:0097367">
    <property type="term" value="F:carbohydrate derivative binding"/>
    <property type="evidence" value="ECO:0007669"/>
    <property type="project" value="InterPro"/>
</dbReference>
<dbReference type="GO" id="GO:0006002">
    <property type="term" value="P:fructose 6-phosphate metabolic process"/>
    <property type="evidence" value="ECO:0007669"/>
    <property type="project" value="TreeGrafter"/>
</dbReference>
<dbReference type="Gene3D" id="3.40.50.10490">
    <property type="entry name" value="Glucose-6-phosphate isomerase like protein, domain 1"/>
    <property type="match status" value="2"/>
</dbReference>
<reference evidence="13" key="1">
    <citation type="submission" date="2003-08" db="EMBL/GenBank/DDBJ databases">
        <authorList>
            <person name="Birren B."/>
            <person name="Nusbaum C."/>
            <person name="Abebe A."/>
            <person name="Abouelleil A."/>
            <person name="Adekoya E."/>
            <person name="Ait-zahra M."/>
            <person name="Allen N."/>
            <person name="Allen T."/>
            <person name="An P."/>
            <person name="Anderson M."/>
            <person name="Anderson S."/>
            <person name="Arachchi H."/>
            <person name="Armbruster J."/>
            <person name="Bachantsang P."/>
            <person name="Baldwin J."/>
            <person name="Barry A."/>
            <person name="Bayul T."/>
            <person name="Blitshsteyn B."/>
            <person name="Bloom T."/>
            <person name="Blye J."/>
            <person name="Boguslavskiy L."/>
            <person name="Borowsky M."/>
            <person name="Boukhgalter B."/>
            <person name="Brunache A."/>
            <person name="Butler J."/>
            <person name="Calixte N."/>
            <person name="Calvo S."/>
            <person name="Camarata J."/>
            <person name="Campo K."/>
            <person name="Chang J."/>
            <person name="Cheshatsang Y."/>
            <person name="Citroen M."/>
            <person name="Collymore A."/>
            <person name="Considine T."/>
            <person name="Cook A."/>
            <person name="Cooke P."/>
            <person name="Corum B."/>
            <person name="Cuomo C."/>
            <person name="David R."/>
            <person name="Dawoe T."/>
            <person name="Degray S."/>
            <person name="Dodge S."/>
            <person name="Dooley K."/>
            <person name="Dorje P."/>
            <person name="Dorjee K."/>
            <person name="Dorris L."/>
            <person name="Duffey N."/>
            <person name="Dupes A."/>
            <person name="Elkins T."/>
            <person name="Engels R."/>
            <person name="Erickson J."/>
            <person name="Farina A."/>
            <person name="Faro S."/>
            <person name="Ferreira P."/>
            <person name="Fischer H."/>
            <person name="Fitzgerald M."/>
            <person name="Foley K."/>
            <person name="Gage D."/>
            <person name="Galagan J."/>
            <person name="Gearin G."/>
            <person name="Gnerre S."/>
            <person name="Gnirke A."/>
            <person name="Goyette A."/>
            <person name="Graham J."/>
            <person name="Grandbois E."/>
            <person name="Gyaltsen K."/>
            <person name="Hafez N."/>
            <person name="Hagopian D."/>
            <person name="Hagos B."/>
            <person name="Hall J."/>
            <person name="Hatcher B."/>
            <person name="Heller A."/>
            <person name="Higgins H."/>
            <person name="Honan T."/>
            <person name="Horn A."/>
            <person name="Houde N."/>
            <person name="Hughes L."/>
            <person name="Hulme W."/>
            <person name="Husby E."/>
            <person name="Iliev I."/>
            <person name="Jaffe D."/>
            <person name="Jones C."/>
            <person name="Kamal M."/>
            <person name="Kamat A."/>
            <person name="Kamvysselis M."/>
            <person name="Karlsson E."/>
            <person name="Kells C."/>
            <person name="Kieu A."/>
            <person name="Kisner P."/>
            <person name="Kodira C."/>
            <person name="Kulbokas E."/>
            <person name="Labutti K."/>
            <person name="Lama D."/>
            <person name="Landers T."/>
            <person name="Leger J."/>
            <person name="Levine S."/>
            <person name="Lewis D."/>
            <person name="Lewis T."/>
            <person name="Lindblad-toh K."/>
            <person name="Liu X."/>
            <person name="Lokyitsang T."/>
            <person name="Lokyitsang Y."/>
            <person name="Lucien O."/>
            <person name="Lui A."/>
            <person name="Ma L.J."/>
            <person name="Mabbitt R."/>
            <person name="Macdonald J."/>
            <person name="Maclean C."/>
            <person name="Major J."/>
            <person name="Manning J."/>
            <person name="Marabella R."/>
            <person name="Maru K."/>
            <person name="Matthews C."/>
            <person name="Mauceli E."/>
            <person name="Mccarthy M."/>
            <person name="Mcdonough S."/>
            <person name="Mcghee T."/>
            <person name="Meldrim J."/>
            <person name="Meneus L."/>
            <person name="Mesirov J."/>
            <person name="Mihalev A."/>
            <person name="Mihova T."/>
            <person name="Mikkelsen T."/>
            <person name="Mlenga V."/>
            <person name="Moru K."/>
            <person name="Mozes J."/>
            <person name="Mulrain L."/>
            <person name="Munson G."/>
            <person name="Naylor J."/>
            <person name="Newes C."/>
            <person name="Nguyen C."/>
            <person name="Nguyen N."/>
            <person name="Nguyen T."/>
            <person name="Nicol R."/>
            <person name="Nielsen C."/>
            <person name="Nizzari M."/>
            <person name="Norbu C."/>
            <person name="Norbu N."/>
            <person name="O'donnell P."/>
            <person name="Okoawo O."/>
            <person name="O'leary S."/>
            <person name="Omotosho B."/>
            <person name="O'neill K."/>
            <person name="Osman S."/>
            <person name="Parker S."/>
            <person name="Perrin D."/>
            <person name="Phunkhang P."/>
            <person name="Piqani B."/>
            <person name="Purcell S."/>
            <person name="Rachupka T."/>
            <person name="Ramasamy U."/>
            <person name="Rameau R."/>
            <person name="Ray V."/>
            <person name="Raymond C."/>
            <person name="Retta R."/>
            <person name="Richardson S."/>
            <person name="Rise C."/>
            <person name="Rodriguez J."/>
            <person name="Rogers J."/>
            <person name="Rogov P."/>
            <person name="Rutman M."/>
            <person name="Schupbach R."/>
            <person name="Seaman C."/>
            <person name="Settipalli S."/>
            <person name="Sharpe T."/>
            <person name="Sheridan J."/>
            <person name="Sherpa N."/>
            <person name="Shi J."/>
            <person name="Smirnov S."/>
            <person name="Smith C."/>
            <person name="Sougnez C."/>
            <person name="Spencer B."/>
            <person name="Stalker J."/>
            <person name="Stange-thomann N."/>
            <person name="Stavropoulos S."/>
            <person name="Stetson K."/>
            <person name="Stone C."/>
            <person name="Stone S."/>
            <person name="Stubbs M."/>
            <person name="Talamas J."/>
            <person name="Tchuinga P."/>
            <person name="Tenzing P."/>
            <person name="Tesfaye S."/>
            <person name="Theodore J."/>
            <person name="Thoulutsang Y."/>
            <person name="Topham K."/>
            <person name="Towey S."/>
            <person name="Tsamla T."/>
            <person name="Tsomo N."/>
            <person name="Vallee D."/>
            <person name="Vassiliev H."/>
            <person name="Venkataraman V."/>
            <person name="Vinson J."/>
            <person name="Vo A."/>
            <person name="Wade C."/>
            <person name="Wang S."/>
            <person name="Wangchuk T."/>
            <person name="Wangdi T."/>
            <person name="Whittaker C."/>
            <person name="Wilkinson J."/>
            <person name="Wu Y."/>
            <person name="Wyman D."/>
            <person name="Yadav S."/>
            <person name="Yang S."/>
            <person name="Yang X."/>
            <person name="Yeager S."/>
            <person name="Yee E."/>
            <person name="Young G."/>
            <person name="Zainoun J."/>
            <person name="Zembeck L."/>
            <person name="Zimmer A."/>
            <person name="Zody M."/>
            <person name="Lander E."/>
        </authorList>
    </citation>
    <scope>NUCLEOTIDE SEQUENCE [LARGE SCALE GENOMIC DNA]</scope>
</reference>
<dbReference type="GeneTree" id="ENSGT00940000156413"/>
<evidence type="ECO:0000256" key="4">
    <source>
        <dbReference type="ARBA" id="ARBA00022553"/>
    </source>
</evidence>
<dbReference type="InterPro" id="IPR005855">
    <property type="entry name" value="GFAT"/>
</dbReference>
<dbReference type="InterPro" id="IPR001347">
    <property type="entry name" value="SIS_dom"/>
</dbReference>
<comment type="pathway">
    <text evidence="2">Nucleotide-sugar biosynthesis; UDP-N-acetyl-alpha-D-glucosamine biosynthesis; alpha-D-glucosamine 6-phosphate from D-fructose 6-phosphate: step 1/1.</text>
</comment>
<dbReference type="PANTHER" id="PTHR10937">
    <property type="entry name" value="GLUCOSAMINE--FRUCTOSE-6-PHOSPHATE AMINOTRANSFERASE, ISOMERIZING"/>
    <property type="match status" value="1"/>
</dbReference>
<dbReference type="GO" id="GO:0006048">
    <property type="term" value="P:UDP-N-acetylglucosamine biosynthetic process"/>
    <property type="evidence" value="ECO:0007669"/>
    <property type="project" value="UniProtKB-UniPathway"/>
</dbReference>
<evidence type="ECO:0000256" key="9">
    <source>
        <dbReference type="SAM" id="MobiDB-lite"/>
    </source>
</evidence>
<evidence type="ECO:0000313" key="13">
    <source>
        <dbReference type="Proteomes" id="UP000007875"/>
    </source>
</evidence>
<evidence type="ECO:0000256" key="5">
    <source>
        <dbReference type="ARBA" id="ARBA00022576"/>
    </source>
</evidence>
<protein>
    <recommendedName>
        <fullName evidence="3">glutamine--fructose-6-phosphate transaminase (isomerizing)</fullName>
        <ecNumber evidence="3">2.6.1.16</ecNumber>
    </recommendedName>
</protein>
<keyword evidence="7" id="KW-0677">Repeat</keyword>
<keyword evidence="4" id="KW-0597">Phosphoprotein</keyword>
<feature type="domain" description="Glutamine amidotransferase type-2" evidence="10">
    <location>
        <begin position="1"/>
        <end position="317"/>
    </location>
</feature>
<evidence type="ECO:0000256" key="8">
    <source>
        <dbReference type="ARBA" id="ARBA00022962"/>
    </source>
</evidence>
<dbReference type="GO" id="GO:0006487">
    <property type="term" value="P:protein N-linked glycosylation"/>
    <property type="evidence" value="ECO:0007669"/>
    <property type="project" value="TreeGrafter"/>
</dbReference>
<dbReference type="Pfam" id="PF01380">
    <property type="entry name" value="SIS"/>
    <property type="match status" value="2"/>
</dbReference>
<feature type="region of interest" description="Disordered" evidence="9">
    <location>
        <begin position="235"/>
        <end position="264"/>
    </location>
</feature>
<keyword evidence="5" id="KW-0032">Aminotransferase</keyword>
<dbReference type="EC" id="2.6.1.16" evidence="3"/>
<dbReference type="AlphaFoldDB" id="H2ZHZ2"/>
<dbReference type="SUPFAM" id="SSF53697">
    <property type="entry name" value="SIS domain"/>
    <property type="match status" value="1"/>
</dbReference>
<dbReference type="CDD" id="cd05009">
    <property type="entry name" value="SIS_GlmS_GlmD_2"/>
    <property type="match status" value="1"/>
</dbReference>
<organism evidence="12 13">
    <name type="scientific">Ciona savignyi</name>
    <name type="common">Pacific transparent sea squirt</name>
    <dbReference type="NCBI Taxonomy" id="51511"/>
    <lineage>
        <taxon>Eukaryota</taxon>
        <taxon>Metazoa</taxon>
        <taxon>Chordata</taxon>
        <taxon>Tunicata</taxon>
        <taxon>Ascidiacea</taxon>
        <taxon>Phlebobranchia</taxon>
        <taxon>Cionidae</taxon>
        <taxon>Ciona</taxon>
    </lineage>
</organism>
<dbReference type="PROSITE" id="PS51278">
    <property type="entry name" value="GATASE_TYPE_2"/>
    <property type="match status" value="1"/>
</dbReference>
<evidence type="ECO:0000256" key="3">
    <source>
        <dbReference type="ARBA" id="ARBA00012916"/>
    </source>
</evidence>
<evidence type="ECO:0000259" key="10">
    <source>
        <dbReference type="PROSITE" id="PS51278"/>
    </source>
</evidence>
<dbReference type="NCBIfam" id="NF001484">
    <property type="entry name" value="PRK00331.1"/>
    <property type="match status" value="1"/>
</dbReference>
<dbReference type="InterPro" id="IPR046348">
    <property type="entry name" value="SIS_dom_sf"/>
</dbReference>
<dbReference type="PANTHER" id="PTHR10937:SF0">
    <property type="entry name" value="GLUTAMINE--FRUCTOSE-6-PHOSPHATE TRANSAMINASE (ISOMERIZING)"/>
    <property type="match status" value="1"/>
</dbReference>
<evidence type="ECO:0000259" key="11">
    <source>
        <dbReference type="PROSITE" id="PS51464"/>
    </source>
</evidence>
<dbReference type="InterPro" id="IPR017932">
    <property type="entry name" value="GATase_2_dom"/>
</dbReference>
<evidence type="ECO:0000313" key="12">
    <source>
        <dbReference type="Ensembl" id="ENSCSAVP00000017208.1"/>
    </source>
</evidence>
<dbReference type="Gene3D" id="3.60.20.10">
    <property type="entry name" value="Glutamine Phosphoribosylpyrophosphate, subunit 1, domain 1"/>
    <property type="match status" value="1"/>
</dbReference>
<dbReference type="GO" id="GO:0004360">
    <property type="term" value="F:glutamine-fructose-6-phosphate transaminase (isomerizing) activity"/>
    <property type="evidence" value="ECO:0007669"/>
    <property type="project" value="UniProtKB-EC"/>
</dbReference>
<dbReference type="InterPro" id="IPR029055">
    <property type="entry name" value="Ntn_hydrolases_N"/>
</dbReference>
<dbReference type="InterPro" id="IPR047084">
    <property type="entry name" value="GFAT_N"/>
</dbReference>
<dbReference type="SUPFAM" id="SSF56235">
    <property type="entry name" value="N-terminal nucleophile aminohydrolases (Ntn hydrolases)"/>
    <property type="match status" value="1"/>
</dbReference>
<evidence type="ECO:0000256" key="1">
    <source>
        <dbReference type="ARBA" id="ARBA00001031"/>
    </source>
</evidence>
<dbReference type="FunFam" id="3.40.50.10490:FF:000001">
    <property type="entry name" value="Glutamine--fructose-6-phosphate aminotransferase [isomerizing]"/>
    <property type="match status" value="1"/>
</dbReference>
<accession>H2ZHZ2</accession>
<dbReference type="NCBIfam" id="TIGR01135">
    <property type="entry name" value="glmS"/>
    <property type="match status" value="1"/>
</dbReference>
<dbReference type="Proteomes" id="UP000007875">
    <property type="component" value="Unassembled WGS sequence"/>
</dbReference>
<reference evidence="12" key="2">
    <citation type="submission" date="2025-08" db="UniProtKB">
        <authorList>
            <consortium name="Ensembl"/>
        </authorList>
    </citation>
    <scope>IDENTIFICATION</scope>
</reference>
<comment type="catalytic activity">
    <reaction evidence="1">
        <text>D-fructose 6-phosphate + L-glutamine = D-glucosamine 6-phosphate + L-glutamate</text>
        <dbReference type="Rhea" id="RHEA:13237"/>
        <dbReference type="ChEBI" id="CHEBI:29985"/>
        <dbReference type="ChEBI" id="CHEBI:58359"/>
        <dbReference type="ChEBI" id="CHEBI:58725"/>
        <dbReference type="ChEBI" id="CHEBI:61527"/>
        <dbReference type="EC" id="2.6.1.16"/>
    </reaction>
</comment>
<dbReference type="UniPathway" id="UPA00113">
    <property type="reaction ID" value="UER00528"/>
</dbReference>
<dbReference type="InterPro" id="IPR035466">
    <property type="entry name" value="GlmS/AgaS_SIS"/>
</dbReference>
<dbReference type="FunFam" id="3.40.50.10490:FF:000126">
    <property type="entry name" value="Glutamine--fructose-6-phosphate aminotransferase [isomerizing] 1"/>
    <property type="match status" value="1"/>
</dbReference>
<evidence type="ECO:0000256" key="6">
    <source>
        <dbReference type="ARBA" id="ARBA00022679"/>
    </source>
</evidence>
<reference evidence="12" key="3">
    <citation type="submission" date="2025-09" db="UniProtKB">
        <authorList>
            <consortium name="Ensembl"/>
        </authorList>
    </citation>
    <scope>IDENTIFICATION</scope>
</reference>
<keyword evidence="8" id="KW-0315">Glutamine amidotransferase</keyword>
<proteinExistence type="predicted"/>
<feature type="domain" description="SIS" evidence="11">
    <location>
        <begin position="390"/>
        <end position="528"/>
    </location>
</feature>
<evidence type="ECO:0000256" key="2">
    <source>
        <dbReference type="ARBA" id="ARBA00004775"/>
    </source>
</evidence>
<feature type="domain" description="SIS" evidence="11">
    <location>
        <begin position="560"/>
        <end position="701"/>
    </location>
</feature>
<dbReference type="InterPro" id="IPR035490">
    <property type="entry name" value="GlmS/FrlB_SIS"/>
</dbReference>